<reference evidence="1 2" key="1">
    <citation type="submission" date="2017-01" db="EMBL/GenBank/DDBJ databases">
        <title>Complete Genome Sequence of Paenalcaligenes hominis, Isolated from a paraplegic Patient with neurogenic bladder.</title>
        <authorList>
            <person name="Mukhopadhyay R."/>
            <person name="Joaquin J."/>
            <person name="Hogue R."/>
            <person name="Kilaru A."/>
            <person name="Jospin G."/>
            <person name="Mars K."/>
            <person name="Eisen J.A."/>
            <person name="Chaturvedi V."/>
        </authorList>
    </citation>
    <scope>NUCLEOTIDE SEQUENCE [LARGE SCALE GENOMIC DNA]</scope>
    <source>
        <strain evidence="1 2">15S00501</strain>
    </source>
</reference>
<dbReference type="Pfam" id="PF01019">
    <property type="entry name" value="G_glu_transpept"/>
    <property type="match status" value="1"/>
</dbReference>
<dbReference type="Gene3D" id="3.60.20.40">
    <property type="match status" value="1"/>
</dbReference>
<keyword evidence="1" id="KW-0808">Transferase</keyword>
<dbReference type="SUPFAM" id="SSF56235">
    <property type="entry name" value="N-terminal nucleophile aminohydrolases (Ntn hydrolases)"/>
    <property type="match status" value="1"/>
</dbReference>
<organism evidence="1 2">
    <name type="scientific">Paenalcaligenes hominis</name>
    <dbReference type="NCBI Taxonomy" id="643674"/>
    <lineage>
        <taxon>Bacteria</taxon>
        <taxon>Pseudomonadati</taxon>
        <taxon>Pseudomonadota</taxon>
        <taxon>Betaproteobacteria</taxon>
        <taxon>Burkholderiales</taxon>
        <taxon>Alcaligenaceae</taxon>
        <taxon>Paenalcaligenes</taxon>
    </lineage>
</organism>
<proteinExistence type="predicted"/>
<dbReference type="Proteomes" id="UP000189369">
    <property type="component" value="Chromosome"/>
</dbReference>
<name>A0A1U9K0I4_9BURK</name>
<dbReference type="InterPro" id="IPR043137">
    <property type="entry name" value="GGT_ssub_C"/>
</dbReference>
<evidence type="ECO:0000313" key="1">
    <source>
        <dbReference type="EMBL" id="AQS51573.1"/>
    </source>
</evidence>
<dbReference type="PANTHER" id="PTHR43881">
    <property type="entry name" value="GAMMA-GLUTAMYLTRANSPEPTIDASE (AFU_ORTHOLOGUE AFUA_4G13580)"/>
    <property type="match status" value="1"/>
</dbReference>
<dbReference type="InterPro" id="IPR052896">
    <property type="entry name" value="GGT-like_enzyme"/>
</dbReference>
<sequence>MVHSKKALGKHWAVSTGNILAARAAQKILLRGGSAVDAAITADAVMGVVEPMATSIGGDVLAIITLAGEDPVAYNGTGRSPALLTSKLVSELPTQRIPERHPYSITTPGAVKGWHDLHQRYGKLDWEDLFIDAIHYAQEGFVVAEVAAREWKLFDFVLHTDPHCAQLYKAGHAPQAGTIFKNPELARTLRRIAHEGWQAFYQGEIPQRTEAAMIQVNGLLRADDFERHQGYFCKPLCLTHADYAFYQCPPNTHGCAILDALANTSWQSSSCATSDTLALIDATQAALRNAAKTVHDSGGNTVCTVIVDNDGNAITLMSSIFKRFGSGYVVPGAGFVLQNRGFGFAEVGHINEAGPNKRPYHTVVPGAVTKSGLFHLGLGVVGGLMQPQGQIQIMHQLFREGTPLDEALAHPRWRIEGDNLVALEPTMDSSLQLKIRQAGYKEPPKGVGDLAGRSDFGGAQAIQRLANNELWAVSDHRKDGAALAS</sequence>
<dbReference type="EMBL" id="CP019697">
    <property type="protein sequence ID" value="AQS51573.1"/>
    <property type="molecule type" value="Genomic_DNA"/>
</dbReference>
<dbReference type="KEGG" id="phn:PAEH1_08355"/>
<dbReference type="STRING" id="643674.PAEH1_08355"/>
<dbReference type="AlphaFoldDB" id="A0A1U9K0I4"/>
<protein>
    <submittedName>
        <fullName evidence="1">Gamma-glutamyltransferase</fullName>
    </submittedName>
</protein>
<dbReference type="GO" id="GO:0016740">
    <property type="term" value="F:transferase activity"/>
    <property type="evidence" value="ECO:0007669"/>
    <property type="project" value="UniProtKB-KW"/>
</dbReference>
<dbReference type="InterPro" id="IPR029055">
    <property type="entry name" value="Ntn_hydrolases_N"/>
</dbReference>
<dbReference type="OrthoDB" id="5297205at2"/>
<gene>
    <name evidence="1" type="ORF">PAEH1_08355</name>
</gene>
<dbReference type="PRINTS" id="PR01210">
    <property type="entry name" value="GGTRANSPTASE"/>
</dbReference>
<dbReference type="PANTHER" id="PTHR43881:SF1">
    <property type="entry name" value="GAMMA-GLUTAMYLTRANSPEPTIDASE (AFU_ORTHOLOGUE AFUA_4G13580)"/>
    <property type="match status" value="1"/>
</dbReference>
<evidence type="ECO:0000313" key="2">
    <source>
        <dbReference type="Proteomes" id="UP000189369"/>
    </source>
</evidence>
<accession>A0A1U9K0I4</accession>